<evidence type="ECO:0000313" key="2">
    <source>
        <dbReference type="Proteomes" id="UP000266305"/>
    </source>
</evidence>
<sequence>MDVLEDDEWQATADVVGKLRARVTSLKRQTEVAYYFGLERLADENHRRLIDAEWELMQAEEAEDLG</sequence>
<reference evidence="1 2" key="1">
    <citation type="submission" date="2018-08" db="EMBL/GenBank/DDBJ databases">
        <title>Draft genome sequence of Rhodobacter sphaeroides FY.</title>
        <authorList>
            <person name="Rayyan A."/>
            <person name="Meyer T.E."/>
            <person name="Kyndt J.A."/>
        </authorList>
    </citation>
    <scope>NUCLEOTIDE SEQUENCE [LARGE SCALE GENOMIC DNA]</scope>
    <source>
        <strain evidence="1 2">FY</strain>
    </source>
</reference>
<proteinExistence type="predicted"/>
<organism evidence="1 2">
    <name type="scientific">Cereibacter sphaeroides</name>
    <name type="common">Rhodobacter sphaeroides</name>
    <dbReference type="NCBI Taxonomy" id="1063"/>
    <lineage>
        <taxon>Bacteria</taxon>
        <taxon>Pseudomonadati</taxon>
        <taxon>Pseudomonadota</taxon>
        <taxon>Alphaproteobacteria</taxon>
        <taxon>Rhodobacterales</taxon>
        <taxon>Paracoccaceae</taxon>
        <taxon>Cereibacter</taxon>
    </lineage>
</organism>
<name>A0AAX1UMU6_CERSP</name>
<accession>A0AAX1UMU6</accession>
<evidence type="ECO:0000313" key="1">
    <source>
        <dbReference type="EMBL" id="RHZ96478.1"/>
    </source>
</evidence>
<gene>
    <name evidence="1" type="ORF">D1114_07145</name>
</gene>
<dbReference type="AlphaFoldDB" id="A0AAX1UMU6"/>
<dbReference type="RefSeq" id="WP_118999705.1">
    <property type="nucleotide sequence ID" value="NZ_QWGP01000005.1"/>
</dbReference>
<dbReference type="Proteomes" id="UP000266305">
    <property type="component" value="Unassembled WGS sequence"/>
</dbReference>
<protein>
    <submittedName>
        <fullName evidence="1">Uncharacterized protein</fullName>
    </submittedName>
</protein>
<comment type="caution">
    <text evidence="1">The sequence shown here is derived from an EMBL/GenBank/DDBJ whole genome shotgun (WGS) entry which is preliminary data.</text>
</comment>
<dbReference type="EMBL" id="QWGP01000005">
    <property type="protein sequence ID" value="RHZ96478.1"/>
    <property type="molecule type" value="Genomic_DNA"/>
</dbReference>